<reference evidence="3" key="1">
    <citation type="submission" date="2023-03" db="EMBL/GenBank/DDBJ databases">
        <title>Massive genome expansion in bonnet fungi (Mycena s.s.) driven by repeated elements and novel gene families across ecological guilds.</title>
        <authorList>
            <consortium name="Lawrence Berkeley National Laboratory"/>
            <person name="Harder C.B."/>
            <person name="Miyauchi S."/>
            <person name="Viragh M."/>
            <person name="Kuo A."/>
            <person name="Thoen E."/>
            <person name="Andreopoulos B."/>
            <person name="Lu D."/>
            <person name="Skrede I."/>
            <person name="Drula E."/>
            <person name="Henrissat B."/>
            <person name="Morin E."/>
            <person name="Kohler A."/>
            <person name="Barry K."/>
            <person name="LaButti K."/>
            <person name="Morin E."/>
            <person name="Salamov A."/>
            <person name="Lipzen A."/>
            <person name="Mereny Z."/>
            <person name="Hegedus B."/>
            <person name="Baldrian P."/>
            <person name="Stursova M."/>
            <person name="Weitz H."/>
            <person name="Taylor A."/>
            <person name="Grigoriev I.V."/>
            <person name="Nagy L.G."/>
            <person name="Martin F."/>
            <person name="Kauserud H."/>
        </authorList>
    </citation>
    <scope>NUCLEOTIDE SEQUENCE</scope>
    <source>
        <strain evidence="3">CBHHK067</strain>
    </source>
</reference>
<dbReference type="EMBL" id="JARKIE010000051">
    <property type="protein sequence ID" value="KAJ7692582.1"/>
    <property type="molecule type" value="Genomic_DNA"/>
</dbReference>
<protein>
    <submittedName>
        <fullName evidence="3">Uncharacterized protein</fullName>
    </submittedName>
</protein>
<keyword evidence="1" id="KW-0175">Coiled coil</keyword>
<organism evidence="3 4">
    <name type="scientific">Mycena rosella</name>
    <name type="common">Pink bonnet</name>
    <name type="synonym">Agaricus rosellus</name>
    <dbReference type="NCBI Taxonomy" id="1033263"/>
    <lineage>
        <taxon>Eukaryota</taxon>
        <taxon>Fungi</taxon>
        <taxon>Dikarya</taxon>
        <taxon>Basidiomycota</taxon>
        <taxon>Agaricomycotina</taxon>
        <taxon>Agaricomycetes</taxon>
        <taxon>Agaricomycetidae</taxon>
        <taxon>Agaricales</taxon>
        <taxon>Marasmiineae</taxon>
        <taxon>Mycenaceae</taxon>
        <taxon>Mycena</taxon>
    </lineage>
</organism>
<dbReference type="Proteomes" id="UP001221757">
    <property type="component" value="Unassembled WGS sequence"/>
</dbReference>
<evidence type="ECO:0000256" key="2">
    <source>
        <dbReference type="SAM" id="MobiDB-lite"/>
    </source>
</evidence>
<evidence type="ECO:0000313" key="4">
    <source>
        <dbReference type="Proteomes" id="UP001221757"/>
    </source>
</evidence>
<dbReference type="AlphaFoldDB" id="A0AAD7DJC1"/>
<feature type="coiled-coil region" evidence="1">
    <location>
        <begin position="135"/>
        <end position="165"/>
    </location>
</feature>
<evidence type="ECO:0000313" key="3">
    <source>
        <dbReference type="EMBL" id="KAJ7692582.1"/>
    </source>
</evidence>
<gene>
    <name evidence="3" type="ORF">B0H17DRAFT_1330741</name>
</gene>
<comment type="caution">
    <text evidence="3">The sequence shown here is derived from an EMBL/GenBank/DDBJ whole genome shotgun (WGS) entry which is preliminary data.</text>
</comment>
<sequence length="176" mass="18391">MSYHFALLTFRHIAEGMGHTVFAAAVAGYPDCACARAPPPASGALCNAATIIARTGEALHIEEGCGDIDVEAAARKVAREDSSAAGSRTQDSVGNVGPASGSNLKRAGGSLLGAPPDKRPNTRSTRTQGDPAKDCKAMLELLAEYEEEEEEKKAAARKKKAKKGKAKLFAVRGCLH</sequence>
<feature type="region of interest" description="Disordered" evidence="2">
    <location>
        <begin position="77"/>
        <end position="133"/>
    </location>
</feature>
<feature type="compositionally biased region" description="Polar residues" evidence="2">
    <location>
        <begin position="84"/>
        <end position="93"/>
    </location>
</feature>
<proteinExistence type="predicted"/>
<accession>A0AAD7DJC1</accession>
<evidence type="ECO:0000256" key="1">
    <source>
        <dbReference type="SAM" id="Coils"/>
    </source>
</evidence>
<name>A0AAD7DJC1_MYCRO</name>
<keyword evidence="4" id="KW-1185">Reference proteome</keyword>